<feature type="region of interest" description="Disordered" evidence="2">
    <location>
        <begin position="252"/>
        <end position="276"/>
    </location>
</feature>
<dbReference type="InterPro" id="IPR027484">
    <property type="entry name" value="PInositol-4-P-5-kinase_N"/>
</dbReference>
<feature type="compositionally biased region" description="Basic and acidic residues" evidence="2">
    <location>
        <begin position="1"/>
        <end position="14"/>
    </location>
</feature>
<evidence type="ECO:0000313" key="4">
    <source>
        <dbReference type="EMBL" id="KAK5583743.1"/>
    </source>
</evidence>
<dbReference type="PANTHER" id="PTHR23086">
    <property type="entry name" value="PHOSPHATIDYLINOSITOL-4-PHOSPHATE 5-KINASE"/>
    <property type="match status" value="1"/>
</dbReference>
<dbReference type="PANTHER" id="PTHR23086:SF27">
    <property type="entry name" value="PIPK DOMAIN-CONTAINING PROTEIN"/>
    <property type="match status" value="1"/>
</dbReference>
<feature type="compositionally biased region" description="Low complexity" evidence="2">
    <location>
        <begin position="199"/>
        <end position="210"/>
    </location>
</feature>
<dbReference type="AlphaFoldDB" id="A0AAN7UKV3"/>
<feature type="compositionally biased region" description="Low complexity" evidence="2">
    <location>
        <begin position="721"/>
        <end position="739"/>
    </location>
</feature>
<feature type="compositionally biased region" description="Low complexity" evidence="2">
    <location>
        <begin position="151"/>
        <end position="163"/>
    </location>
</feature>
<dbReference type="InterPro" id="IPR002498">
    <property type="entry name" value="PInositol-4-P-4/5-kinase_core"/>
</dbReference>
<dbReference type="Pfam" id="PF01504">
    <property type="entry name" value="PIP5K"/>
    <property type="match status" value="1"/>
</dbReference>
<feature type="compositionally biased region" description="Acidic residues" evidence="2">
    <location>
        <begin position="673"/>
        <end position="687"/>
    </location>
</feature>
<feature type="region of interest" description="Disordered" evidence="2">
    <location>
        <begin position="708"/>
        <end position="747"/>
    </location>
</feature>
<feature type="region of interest" description="Disordered" evidence="2">
    <location>
        <begin position="1"/>
        <end position="20"/>
    </location>
</feature>
<dbReference type="SMART" id="SM00330">
    <property type="entry name" value="PIPKc"/>
    <property type="match status" value="1"/>
</dbReference>
<dbReference type="GO" id="GO:0005886">
    <property type="term" value="C:plasma membrane"/>
    <property type="evidence" value="ECO:0007669"/>
    <property type="project" value="TreeGrafter"/>
</dbReference>
<evidence type="ECO:0000256" key="2">
    <source>
        <dbReference type="SAM" id="MobiDB-lite"/>
    </source>
</evidence>
<evidence type="ECO:0000313" key="5">
    <source>
        <dbReference type="Proteomes" id="UP001344447"/>
    </source>
</evidence>
<dbReference type="GO" id="GO:0016308">
    <property type="term" value="F:1-phosphatidylinositol-4-phosphate 5-kinase activity"/>
    <property type="evidence" value="ECO:0007669"/>
    <property type="project" value="TreeGrafter"/>
</dbReference>
<keyword evidence="1" id="KW-0547">Nucleotide-binding</keyword>
<dbReference type="GO" id="GO:0046854">
    <property type="term" value="P:phosphatidylinositol phosphate biosynthetic process"/>
    <property type="evidence" value="ECO:0007669"/>
    <property type="project" value="TreeGrafter"/>
</dbReference>
<feature type="region of interest" description="Disordered" evidence="2">
    <location>
        <begin position="312"/>
        <end position="375"/>
    </location>
</feature>
<feature type="domain" description="PIPK" evidence="3">
    <location>
        <begin position="372"/>
        <end position="859"/>
    </location>
</feature>
<feature type="compositionally biased region" description="Polar residues" evidence="2">
    <location>
        <begin position="338"/>
        <end position="354"/>
    </location>
</feature>
<proteinExistence type="predicted"/>
<feature type="compositionally biased region" description="Low complexity" evidence="2">
    <location>
        <begin position="647"/>
        <end position="660"/>
    </location>
</feature>
<feature type="compositionally biased region" description="Low complexity" evidence="2">
    <location>
        <begin position="252"/>
        <end position="261"/>
    </location>
</feature>
<dbReference type="InterPro" id="IPR027483">
    <property type="entry name" value="PInositol-4-P-4/5-kinase_C_sf"/>
</dbReference>
<feature type="compositionally biased region" description="Basic residues" evidence="2">
    <location>
        <begin position="355"/>
        <end position="371"/>
    </location>
</feature>
<keyword evidence="1" id="KW-0808">Transferase</keyword>
<feature type="region of interest" description="Disordered" evidence="2">
    <location>
        <begin position="635"/>
        <end position="695"/>
    </location>
</feature>
<gene>
    <name evidence="4" type="ORF">RB653_005342</name>
</gene>
<dbReference type="PROSITE" id="PS51455">
    <property type="entry name" value="PIPK"/>
    <property type="match status" value="1"/>
</dbReference>
<dbReference type="Gene3D" id="3.30.800.10">
    <property type="entry name" value="Phosphatidylinositol Phosphate Kinase II Beta"/>
    <property type="match status" value="1"/>
</dbReference>
<reference evidence="4 5" key="1">
    <citation type="submission" date="2023-11" db="EMBL/GenBank/DDBJ databases">
        <title>Dfirmibasis_genome.</title>
        <authorList>
            <person name="Edelbroek B."/>
            <person name="Kjellin J."/>
            <person name="Jerlstrom-Hultqvist J."/>
            <person name="Soderbom F."/>
        </authorList>
    </citation>
    <scope>NUCLEOTIDE SEQUENCE [LARGE SCALE GENOMIC DNA]</scope>
    <source>
        <strain evidence="4 5">TNS-C-14</strain>
    </source>
</reference>
<comment type="caution">
    <text evidence="4">The sequence shown here is derived from an EMBL/GenBank/DDBJ whole genome shotgun (WGS) entry which is preliminary data.</text>
</comment>
<evidence type="ECO:0000256" key="1">
    <source>
        <dbReference type="PROSITE-ProRule" id="PRU00781"/>
    </source>
</evidence>
<protein>
    <recommendedName>
        <fullName evidence="3">PIPK domain-containing protein</fullName>
    </recommendedName>
</protein>
<accession>A0AAN7UKV3</accession>
<sequence>MEEINNLEKDREQNQQENISSNLIKRTTIIKNSKPIKITSTPTPPSIPFTNITNNNDNIFNNEDINSTTTNNITDINNTINDESNNGSPILQNNELETPPIYHKNEFFVISDIVPIECSSPLPIHSISTDQLNTSTNINNNNSRLLNIPNTTIATNSNNNNTNKRNDNNSSPGQLIEIPLSPINLRKERDNTQEDPEPSKTTTTTTTTTSTFKKKGSVVINHMDELPIGSELKEHNVLTKSGFVNIKDTSSSPYDSPLSVSKPFIPPPSTQLFPKGVDGLTKKELKKEKKIERHILEAIHDINNNEIVGELSTTTATPMPPSPNINSSTNSPKVGKTKYQQHPINPNIGSNSVGKTKKKKRKNKKKKHLEHKKNSLGETIYKGQQSWLLMRTIQTGILNCISKTSHRNIREDSDEFFQSLHYCLPVIEEHPNMTFKFKDYCPHAFSRLRDLFNIDSISYVHSICKPWNEVVTPGKSGSIFFFTHDNQYVLKTIPKREAKLLRSLLPEYYEHMKRNPNSLLTKFFGLHRVKPQNGRQVRFLVMKNLFCTPKEITQRFDLKGSTVGRELSAEELKKTCPTFKDLDFRRLGKKIHLGPDRKKLFIHQLSEDCKFLVKLNIMDYSLLIGLHNKDDLLKRNPLIPPQTQQPNNNTNNYNNSNNNNDQFESGDNYSTGDDTDTEEYYTSDDDPNNSKNDLRVSKKISSIKETKNYLHHFGTNNPNNTTGSQQTYSSTTTTTTTTTHPHPQINQQPLQQSSSQYMKPVDHPVLPPVLPESELSPHPYIKPKISIFEHDKGGMQGINERNEAMGEYYFMGIIDILMLYSFRKQIEHTYKSIFSKGEVSSVDPVEYAARFINFISDVIV</sequence>
<dbReference type="EMBL" id="JAVFKY010000001">
    <property type="protein sequence ID" value="KAK5583743.1"/>
    <property type="molecule type" value="Genomic_DNA"/>
</dbReference>
<dbReference type="Proteomes" id="UP001344447">
    <property type="component" value="Unassembled WGS sequence"/>
</dbReference>
<keyword evidence="1" id="KW-0418">Kinase</keyword>
<keyword evidence="1" id="KW-0067">ATP-binding</keyword>
<dbReference type="InterPro" id="IPR023610">
    <property type="entry name" value="PInositol-4/5-P-5/4-kinase"/>
</dbReference>
<dbReference type="CDD" id="cd00139">
    <property type="entry name" value="PIPKc"/>
    <property type="match status" value="1"/>
</dbReference>
<dbReference type="GO" id="GO:0005524">
    <property type="term" value="F:ATP binding"/>
    <property type="evidence" value="ECO:0007669"/>
    <property type="project" value="UniProtKB-UniRule"/>
</dbReference>
<name>A0AAN7UKV3_9MYCE</name>
<keyword evidence="5" id="KW-1185">Reference proteome</keyword>
<dbReference type="SUPFAM" id="SSF56104">
    <property type="entry name" value="SAICAR synthase-like"/>
    <property type="match status" value="1"/>
</dbReference>
<evidence type="ECO:0000259" key="3">
    <source>
        <dbReference type="PROSITE" id="PS51455"/>
    </source>
</evidence>
<feature type="region of interest" description="Disordered" evidence="2">
    <location>
        <begin position="151"/>
        <end position="210"/>
    </location>
</feature>
<dbReference type="Gene3D" id="3.30.810.10">
    <property type="entry name" value="2-Layer Sandwich"/>
    <property type="match status" value="1"/>
</dbReference>
<organism evidence="4 5">
    <name type="scientific">Dictyostelium firmibasis</name>
    <dbReference type="NCBI Taxonomy" id="79012"/>
    <lineage>
        <taxon>Eukaryota</taxon>
        <taxon>Amoebozoa</taxon>
        <taxon>Evosea</taxon>
        <taxon>Eumycetozoa</taxon>
        <taxon>Dictyostelia</taxon>
        <taxon>Dictyosteliales</taxon>
        <taxon>Dictyosteliaceae</taxon>
        <taxon>Dictyostelium</taxon>
    </lineage>
</organism>